<gene>
    <name evidence="1" type="ORF">ZBT109_0056</name>
</gene>
<dbReference type="KEGG" id="zpl:ZBT109_0056"/>
<dbReference type="STRING" id="1123510.GCA_000620025_00145"/>
<proteinExistence type="predicted"/>
<reference evidence="1 2" key="1">
    <citation type="submission" date="2018-09" db="EMBL/GenBank/DDBJ databases">
        <title>Zymobacter palmae IAM14233 (=T109) whole genome analysis.</title>
        <authorList>
            <person name="Yanase H."/>
        </authorList>
    </citation>
    <scope>NUCLEOTIDE SEQUENCE [LARGE SCALE GENOMIC DNA]</scope>
    <source>
        <strain evidence="1 2">IAM14233</strain>
    </source>
</reference>
<dbReference type="EMBL" id="AP018933">
    <property type="protein sequence ID" value="BBG28856.1"/>
    <property type="molecule type" value="Genomic_DNA"/>
</dbReference>
<evidence type="ECO:0000313" key="2">
    <source>
        <dbReference type="Proteomes" id="UP000267342"/>
    </source>
</evidence>
<dbReference type="Gene3D" id="3.40.630.30">
    <property type="match status" value="1"/>
</dbReference>
<organism evidence="1 2">
    <name type="scientific">Zymobacter palmae</name>
    <dbReference type="NCBI Taxonomy" id="33074"/>
    <lineage>
        <taxon>Bacteria</taxon>
        <taxon>Pseudomonadati</taxon>
        <taxon>Pseudomonadota</taxon>
        <taxon>Gammaproteobacteria</taxon>
        <taxon>Oceanospirillales</taxon>
        <taxon>Halomonadaceae</taxon>
        <taxon>Zymobacter group</taxon>
        <taxon>Zymobacter</taxon>
    </lineage>
</organism>
<dbReference type="AlphaFoldDB" id="A0A348HB54"/>
<keyword evidence="2" id="KW-1185">Reference proteome</keyword>
<dbReference type="GO" id="GO:0016740">
    <property type="term" value="F:transferase activity"/>
    <property type="evidence" value="ECO:0007669"/>
    <property type="project" value="UniProtKB-KW"/>
</dbReference>
<sequence length="117" mass="13187">MPLALREGRRPPCVAFFFGGQEYVCRSTCAERRCAMSVIRAMPPERDMDAVVALWCQASIIRHDLIPAQYWREACPLTREVYLSQADTAVMVEQGDVISFVSCVEHQIAALFVAPEH</sequence>
<name>A0A348HB54_9GAMM</name>
<protein>
    <submittedName>
        <fullName evidence="1">Histone acetyltransferase HPA2</fullName>
    </submittedName>
</protein>
<dbReference type="Proteomes" id="UP000267342">
    <property type="component" value="Chromosome"/>
</dbReference>
<evidence type="ECO:0000313" key="1">
    <source>
        <dbReference type="EMBL" id="BBG28856.1"/>
    </source>
</evidence>
<accession>A0A348HB54</accession>
<keyword evidence="1" id="KW-0808">Transferase</keyword>